<dbReference type="EMBL" id="CP048261">
    <property type="protein sequence ID" value="QST84079.1"/>
    <property type="molecule type" value="Genomic_DNA"/>
</dbReference>
<dbReference type="PANTHER" id="PTHR43767:SF1">
    <property type="entry name" value="NONRIBOSOMAL PEPTIDE SYNTHASE PES1 (EUROFUNG)-RELATED"/>
    <property type="match status" value="1"/>
</dbReference>
<evidence type="ECO:0000259" key="3">
    <source>
        <dbReference type="Pfam" id="PF00501"/>
    </source>
</evidence>
<dbReference type="PANTHER" id="PTHR43767">
    <property type="entry name" value="LONG-CHAIN-FATTY-ACID--COA LIGASE"/>
    <property type="match status" value="1"/>
</dbReference>
<gene>
    <name evidence="5" type="ORF">SRIM_031390</name>
</gene>
<dbReference type="InterPro" id="IPR020459">
    <property type="entry name" value="AMP-binding"/>
</dbReference>
<evidence type="ECO:0000256" key="2">
    <source>
        <dbReference type="ARBA" id="ARBA00022598"/>
    </source>
</evidence>
<proteinExistence type="inferred from homology"/>
<dbReference type="GeneID" id="66858578"/>
<dbReference type="InterPro" id="IPR050237">
    <property type="entry name" value="ATP-dep_AMP-bd_enzyme"/>
</dbReference>
<dbReference type="InterPro" id="IPR025110">
    <property type="entry name" value="AMP-bd_C"/>
</dbReference>
<dbReference type="PROSITE" id="PS00455">
    <property type="entry name" value="AMP_BINDING"/>
    <property type="match status" value="1"/>
</dbReference>
<dbReference type="InterPro" id="IPR020845">
    <property type="entry name" value="AMP-binding_CS"/>
</dbReference>
<dbReference type="Gene3D" id="3.30.300.30">
    <property type="match status" value="1"/>
</dbReference>
<dbReference type="Proteomes" id="UP000011074">
    <property type="component" value="Chromosome"/>
</dbReference>
<feature type="domain" description="AMP-dependent synthetase/ligase" evidence="3">
    <location>
        <begin position="13"/>
        <end position="380"/>
    </location>
</feature>
<sequence>MREVSVSTAAAVHRWAQVAGDAPAIIYEGTETTYAQLSARVREMAGALSQGGLRAGDRVAYLGHNSALLLETALAAAHLGAIFLPANFRLAAEEVSYLLHDSGTHTVVAEDGHRPVVDRIADGSPVRRFLLGDRDPLVPAATSAHPRWEPLSEAGGSAPRGEAVKVGPDDTAVLMYTSGTTGRPKGVMLTHGNLWWNHLNVTGSLDVRPRHTTLAVAPMFHIGGLNAFTLGALARGGTVVVRRAFEPAQCLDDLARYRVNSVFAVPVMFAALACTSGFAEADLTALTAAVVAGAPVPGQLVRDYAARGVRLQQAWGLTETAPFATYLPGHLVGDHPDSAGFPMPYTEIRLTNPETGATVTEARVPGEVCVRGPHVTPGYWNNPEATAAAFDCSGWFHSGDIGYLDEGGLLHIVDRLKDMIISGGENVYPAEIERVLAAHPDVHDVAVVGVPHPKWGETPIAVLRQDGAAPRLTIEEVRAYAGQRLARYKLPTAVSHVEALPRNPSGKLDKVALRAWALSEYETAGPLNH</sequence>
<accession>L8EZB3</accession>
<reference evidence="5" key="1">
    <citation type="submission" date="2012-12" db="EMBL/GenBank/DDBJ databases">
        <authorList>
            <person name="Pethick F.E."/>
            <person name="MacFadyen A.C."/>
            <person name="Tang Z."/>
            <person name="Sangal V."/>
            <person name="Tze-Tze L."/>
            <person name="Chu J."/>
            <person name="Guo M."/>
            <person name="Kirby R."/>
            <person name="Hoskisson P.A."/>
            <person name="Herron P.R."/>
            <person name="Hunter I.S."/>
        </authorList>
    </citation>
    <scope>NUCLEOTIDE SEQUENCE</scope>
    <source>
        <strain evidence="5">ATCC 10970</strain>
    </source>
</reference>
<dbReference type="FunFam" id="3.30.300.30:FF:000008">
    <property type="entry name" value="2,3-dihydroxybenzoate-AMP ligase"/>
    <property type="match status" value="1"/>
</dbReference>
<name>L8EZB3_STRR1</name>
<dbReference type="Pfam" id="PF00501">
    <property type="entry name" value="AMP-binding"/>
    <property type="match status" value="1"/>
</dbReference>
<keyword evidence="2 5" id="KW-0436">Ligase</keyword>
<dbReference type="Gene3D" id="3.40.50.12780">
    <property type="entry name" value="N-terminal domain of ligase-like"/>
    <property type="match status" value="1"/>
</dbReference>
<dbReference type="PRINTS" id="PR00154">
    <property type="entry name" value="AMPBINDING"/>
</dbReference>
<dbReference type="SUPFAM" id="SSF56801">
    <property type="entry name" value="Acetyl-CoA synthetase-like"/>
    <property type="match status" value="1"/>
</dbReference>
<evidence type="ECO:0000313" key="5">
    <source>
        <dbReference type="EMBL" id="QST84079.1"/>
    </source>
</evidence>
<evidence type="ECO:0000313" key="6">
    <source>
        <dbReference type="Proteomes" id="UP000011074"/>
    </source>
</evidence>
<dbReference type="AlphaFoldDB" id="L8EZB3"/>
<comment type="similarity">
    <text evidence="1">Belongs to the ATP-dependent AMP-binding enzyme family.</text>
</comment>
<dbReference type="InterPro" id="IPR045851">
    <property type="entry name" value="AMP-bd_C_sf"/>
</dbReference>
<protein>
    <submittedName>
        <fullName evidence="5">Long-chain fatty acid--CoA ligase</fullName>
    </submittedName>
</protein>
<dbReference type="InterPro" id="IPR000873">
    <property type="entry name" value="AMP-dep_synth/lig_dom"/>
</dbReference>
<reference evidence="5" key="3">
    <citation type="journal article" date="2021" name="bioRxiv">
        <title>Bilateral symmetry of linear streptomycete chromosomes.</title>
        <authorList>
            <person name="Algora-Gallardo L."/>
            <person name="Schniete J.K."/>
            <person name="Mark D.R."/>
            <person name="Hunter I.S."/>
            <person name="Herron P.R."/>
        </authorList>
    </citation>
    <scope>NUCLEOTIDE SEQUENCE</scope>
    <source>
        <strain evidence="5">ATCC 10970</strain>
    </source>
</reference>
<evidence type="ECO:0000256" key="1">
    <source>
        <dbReference type="ARBA" id="ARBA00006432"/>
    </source>
</evidence>
<dbReference type="GO" id="GO:0016878">
    <property type="term" value="F:acid-thiol ligase activity"/>
    <property type="evidence" value="ECO:0007669"/>
    <property type="project" value="UniProtKB-ARBA"/>
</dbReference>
<feature type="domain" description="AMP-binding enzyme C-terminal" evidence="4">
    <location>
        <begin position="431"/>
        <end position="507"/>
    </location>
</feature>
<evidence type="ECO:0000259" key="4">
    <source>
        <dbReference type="Pfam" id="PF13193"/>
    </source>
</evidence>
<dbReference type="RefSeq" id="WP_003980865.1">
    <property type="nucleotide sequence ID" value="NZ_CP048261.1"/>
</dbReference>
<dbReference type="Pfam" id="PF13193">
    <property type="entry name" value="AMP-binding_C"/>
    <property type="match status" value="1"/>
</dbReference>
<reference evidence="5" key="2">
    <citation type="submission" date="2020-01" db="EMBL/GenBank/DDBJ databases">
        <authorList>
            <person name="Algora L."/>
            <person name="Schniete J.K."/>
            <person name="MacFadyen A."/>
            <person name="Hoskisson P.A."/>
            <person name="Hunter I.S."/>
            <person name="Herron P.R."/>
        </authorList>
    </citation>
    <scope>NUCLEOTIDE SEQUENCE</scope>
    <source>
        <strain evidence="5">ATCC 10970</strain>
    </source>
</reference>
<organism evidence="5 6">
    <name type="scientific">Streptomyces rimosus subsp. rimosus (strain ATCC 10970 / DSM 40260 / JCM 4667 / NRRL 2234)</name>
    <dbReference type="NCBI Taxonomy" id="1265868"/>
    <lineage>
        <taxon>Bacteria</taxon>
        <taxon>Bacillati</taxon>
        <taxon>Actinomycetota</taxon>
        <taxon>Actinomycetes</taxon>
        <taxon>Kitasatosporales</taxon>
        <taxon>Streptomycetaceae</taxon>
        <taxon>Streptomyces</taxon>
    </lineage>
</organism>
<dbReference type="InterPro" id="IPR042099">
    <property type="entry name" value="ANL_N_sf"/>
</dbReference>